<proteinExistence type="predicted"/>
<dbReference type="AlphaFoldDB" id="A0A1I6P7A1"/>
<keyword evidence="2" id="KW-1185">Reference proteome</keyword>
<evidence type="ECO:0000313" key="2">
    <source>
        <dbReference type="Proteomes" id="UP000198660"/>
    </source>
</evidence>
<name>A0A1I6P7A1_9BACL</name>
<organism evidence="1 2">
    <name type="scientific">Marininema halotolerans</name>
    <dbReference type="NCBI Taxonomy" id="1155944"/>
    <lineage>
        <taxon>Bacteria</taxon>
        <taxon>Bacillati</taxon>
        <taxon>Bacillota</taxon>
        <taxon>Bacilli</taxon>
        <taxon>Bacillales</taxon>
        <taxon>Thermoactinomycetaceae</taxon>
        <taxon>Marininema</taxon>
    </lineage>
</organism>
<dbReference type="Proteomes" id="UP000198660">
    <property type="component" value="Unassembled WGS sequence"/>
</dbReference>
<protein>
    <submittedName>
        <fullName evidence="1">Uncharacterized protein</fullName>
    </submittedName>
</protein>
<dbReference type="RefSeq" id="WP_091833030.1">
    <property type="nucleotide sequence ID" value="NZ_FPAA01000001.1"/>
</dbReference>
<dbReference type="EMBL" id="FPAA01000001">
    <property type="protein sequence ID" value="SFS35988.1"/>
    <property type="molecule type" value="Genomic_DNA"/>
</dbReference>
<gene>
    <name evidence="1" type="ORF">SAMN05444972_101401</name>
</gene>
<accession>A0A1I6P7A1</accession>
<sequence>MFKKQVKKAAFSTFVTTLIEKLRSDDSKKGRKKLSKSQKAAISTGSMLLLKKHGKKAAFATGATLLSGLALKKFRSR</sequence>
<evidence type="ECO:0000313" key="1">
    <source>
        <dbReference type="EMBL" id="SFS35988.1"/>
    </source>
</evidence>
<reference evidence="2" key="1">
    <citation type="submission" date="2016-10" db="EMBL/GenBank/DDBJ databases">
        <authorList>
            <person name="Varghese N."/>
            <person name="Submissions S."/>
        </authorList>
    </citation>
    <scope>NUCLEOTIDE SEQUENCE [LARGE SCALE GENOMIC DNA]</scope>
    <source>
        <strain evidence="2">DSM 45789</strain>
    </source>
</reference>